<reference evidence="1 2" key="1">
    <citation type="submission" date="2016-09" db="EMBL/GenBank/DDBJ databases">
        <title>Genome sequence of Eubacterium angustum.</title>
        <authorList>
            <person name="Poehlein A."/>
            <person name="Daniel R."/>
        </authorList>
    </citation>
    <scope>NUCLEOTIDE SEQUENCE [LARGE SCALE GENOMIC DNA]</scope>
    <source>
        <strain evidence="1 2">DSM 1989</strain>
    </source>
</reference>
<keyword evidence="2" id="KW-1185">Reference proteome</keyword>
<dbReference type="OrthoDB" id="89089at2"/>
<organism evidence="1 2">
    <name type="scientific">Andreesenia angusta</name>
    <dbReference type="NCBI Taxonomy" id="39480"/>
    <lineage>
        <taxon>Bacteria</taxon>
        <taxon>Bacillati</taxon>
        <taxon>Bacillota</taxon>
        <taxon>Tissierellia</taxon>
        <taxon>Tissierellales</taxon>
        <taxon>Gottschalkiaceae</taxon>
        <taxon>Andreesenia</taxon>
    </lineage>
</organism>
<evidence type="ECO:0000313" key="2">
    <source>
        <dbReference type="Proteomes" id="UP000180254"/>
    </source>
</evidence>
<accession>A0A1S1V925</accession>
<dbReference type="InterPro" id="IPR020288">
    <property type="entry name" value="Sheath_initiator"/>
</dbReference>
<evidence type="ECO:0008006" key="3">
    <source>
        <dbReference type="Google" id="ProtNLM"/>
    </source>
</evidence>
<comment type="caution">
    <text evidence="1">The sequence shown here is derived from an EMBL/GenBank/DDBJ whole genome shotgun (WGS) entry which is preliminary data.</text>
</comment>
<proteinExistence type="predicted"/>
<sequence length="148" mass="17275">MFPTENLDSVLDTSTKEAEVNIGINFLYDFDKGDFVVKDGKLIKVEGKDAIKIWIEKQIRTEKFKYEIYKQDDRESEYGIGIKQLLGRKLPQYYVESEIKRQITESLLEHPSIVAIENFKVTMERTTARINFRVVLDGEESFSQEVKV</sequence>
<protein>
    <recommendedName>
        <fullName evidence="3">DUF2634 domain-containing protein</fullName>
    </recommendedName>
</protein>
<name>A0A1S1V925_9FIRM</name>
<dbReference type="AlphaFoldDB" id="A0A1S1V925"/>
<evidence type="ECO:0000313" key="1">
    <source>
        <dbReference type="EMBL" id="OHW62900.1"/>
    </source>
</evidence>
<dbReference type="Pfam" id="PF10934">
    <property type="entry name" value="Sheath_initiator"/>
    <property type="match status" value="1"/>
</dbReference>
<dbReference type="STRING" id="39480.EUAN_06840"/>
<dbReference type="RefSeq" id="WP_071061719.1">
    <property type="nucleotide sequence ID" value="NZ_MKIE01000002.1"/>
</dbReference>
<gene>
    <name evidence="1" type="ORF">EUAN_06840</name>
</gene>
<dbReference type="EMBL" id="MKIE01000002">
    <property type="protein sequence ID" value="OHW62900.1"/>
    <property type="molecule type" value="Genomic_DNA"/>
</dbReference>
<dbReference type="Proteomes" id="UP000180254">
    <property type="component" value="Unassembled WGS sequence"/>
</dbReference>